<dbReference type="InterPro" id="IPR036021">
    <property type="entry name" value="Tungsten_al_ferr_oxy-like_C"/>
</dbReference>
<dbReference type="RefSeq" id="WP_256411008.1">
    <property type="nucleotide sequence ID" value="NZ_JANHDM010000003.1"/>
</dbReference>
<evidence type="ECO:0000256" key="4">
    <source>
        <dbReference type="ARBA" id="ARBA00022723"/>
    </source>
</evidence>
<feature type="compositionally biased region" description="Basic and acidic residues" evidence="9">
    <location>
        <begin position="266"/>
        <end position="279"/>
    </location>
</feature>
<dbReference type="SUPFAM" id="SSF48310">
    <property type="entry name" value="Aldehyde ferredoxin oxidoreductase, C-terminal domains"/>
    <property type="match status" value="2"/>
</dbReference>
<dbReference type="InterPro" id="IPR051919">
    <property type="entry name" value="W-dependent_AOR"/>
</dbReference>
<feature type="domain" description="Aldehyde ferredoxin oxidoreductase N-terminal" evidence="10">
    <location>
        <begin position="5"/>
        <end position="201"/>
    </location>
</feature>
<evidence type="ECO:0000313" key="12">
    <source>
        <dbReference type="Proteomes" id="UP001596118"/>
    </source>
</evidence>
<keyword evidence="3" id="KW-0004">4Fe-4S</keyword>
<evidence type="ECO:0000256" key="1">
    <source>
        <dbReference type="ARBA" id="ARBA00001966"/>
    </source>
</evidence>
<organism evidence="11 12">
    <name type="scientific">Halorubrum rubrum</name>
    <dbReference type="NCBI Taxonomy" id="1126240"/>
    <lineage>
        <taxon>Archaea</taxon>
        <taxon>Methanobacteriati</taxon>
        <taxon>Methanobacteriota</taxon>
        <taxon>Stenosarchaea group</taxon>
        <taxon>Halobacteria</taxon>
        <taxon>Halobacteriales</taxon>
        <taxon>Haloferacaceae</taxon>
        <taxon>Halorubrum</taxon>
    </lineage>
</organism>
<dbReference type="Pfam" id="PF01314">
    <property type="entry name" value="AFOR_C"/>
    <property type="match status" value="1"/>
</dbReference>
<dbReference type="InterPro" id="IPR013985">
    <property type="entry name" value="Ald_Fedxn_OxRdtase_dom3"/>
</dbReference>
<dbReference type="GO" id="GO:0051539">
    <property type="term" value="F:4 iron, 4 sulfur cluster binding"/>
    <property type="evidence" value="ECO:0007669"/>
    <property type="project" value="UniProtKB-KW"/>
</dbReference>
<dbReference type="Proteomes" id="UP001596118">
    <property type="component" value="Unassembled WGS sequence"/>
</dbReference>
<keyword evidence="5" id="KW-0560">Oxidoreductase</keyword>
<dbReference type="Gene3D" id="1.10.569.10">
    <property type="entry name" value="Aldehyde Ferredoxin Oxidoreductase Protein, subunit A, domain 2"/>
    <property type="match status" value="1"/>
</dbReference>
<keyword evidence="4" id="KW-0479">Metal-binding</keyword>
<comment type="cofactor">
    <cofactor evidence="8">
        <name>tungstopterin</name>
        <dbReference type="ChEBI" id="CHEBI:30402"/>
    </cofactor>
</comment>
<name>A0ABD5R128_9EURY</name>
<dbReference type="Pfam" id="PF02730">
    <property type="entry name" value="AFOR_N"/>
    <property type="match status" value="1"/>
</dbReference>
<feature type="compositionally biased region" description="Acidic residues" evidence="9">
    <location>
        <begin position="584"/>
        <end position="598"/>
    </location>
</feature>
<dbReference type="Gene3D" id="3.60.9.10">
    <property type="entry name" value="Aldehyde ferredoxin oxidoreductase, N-terminal domain"/>
    <property type="match status" value="1"/>
</dbReference>
<dbReference type="SUPFAM" id="SSF56228">
    <property type="entry name" value="Aldehyde ferredoxin oxidoreductase, N-terminal domain"/>
    <property type="match status" value="1"/>
</dbReference>
<keyword evidence="6" id="KW-0408">Iron</keyword>
<dbReference type="PANTHER" id="PTHR30038:SF7">
    <property type="entry name" value="TUNGSTEN-CONTAINING GLYCERALDEHYDE-3-PHOSPHATE:FERREDOXIN OXIDOREDUCTASE"/>
    <property type="match status" value="1"/>
</dbReference>
<dbReference type="InterPro" id="IPR001203">
    <property type="entry name" value="OxRdtase_Ald_Fedxn_C"/>
</dbReference>
<evidence type="ECO:0000256" key="9">
    <source>
        <dbReference type="SAM" id="MobiDB-lite"/>
    </source>
</evidence>
<evidence type="ECO:0000256" key="7">
    <source>
        <dbReference type="ARBA" id="ARBA00023014"/>
    </source>
</evidence>
<dbReference type="InterPro" id="IPR013983">
    <property type="entry name" value="Ald_Fedxn_OxRdtase_N"/>
</dbReference>
<dbReference type="Gene3D" id="1.10.599.10">
    <property type="entry name" value="Aldehyde Ferredoxin Oxidoreductase Protein, subunit A, domain 3"/>
    <property type="match status" value="1"/>
</dbReference>
<dbReference type="EMBL" id="JBHSKY010000007">
    <property type="protein sequence ID" value="MFC5278601.1"/>
    <property type="molecule type" value="Genomic_DNA"/>
</dbReference>
<reference evidence="11 12" key="1">
    <citation type="journal article" date="2019" name="Int. J. Syst. Evol. Microbiol.">
        <title>The Global Catalogue of Microorganisms (GCM) 10K type strain sequencing project: providing services to taxonomists for standard genome sequencing and annotation.</title>
        <authorList>
            <consortium name="The Broad Institute Genomics Platform"/>
            <consortium name="The Broad Institute Genome Sequencing Center for Infectious Disease"/>
            <person name="Wu L."/>
            <person name="Ma J."/>
        </authorList>
    </citation>
    <scope>NUCLEOTIDE SEQUENCE [LARGE SCALE GENOMIC DNA]</scope>
    <source>
        <strain evidence="11 12">CGMCC 1.12124</strain>
    </source>
</reference>
<evidence type="ECO:0000256" key="5">
    <source>
        <dbReference type="ARBA" id="ARBA00023002"/>
    </source>
</evidence>
<dbReference type="InterPro" id="IPR036503">
    <property type="entry name" value="Ald_Fedxn_OxRdtase_N_sf"/>
</dbReference>
<keyword evidence="7" id="KW-0411">Iron-sulfur</keyword>
<feature type="region of interest" description="Disordered" evidence="9">
    <location>
        <begin position="559"/>
        <end position="598"/>
    </location>
</feature>
<comment type="cofactor">
    <cofactor evidence="1">
        <name>[4Fe-4S] cluster</name>
        <dbReference type="ChEBI" id="CHEBI:49883"/>
    </cofactor>
</comment>
<dbReference type="SMART" id="SM00790">
    <property type="entry name" value="AFOR_N"/>
    <property type="match status" value="1"/>
</dbReference>
<evidence type="ECO:0000256" key="3">
    <source>
        <dbReference type="ARBA" id="ARBA00022485"/>
    </source>
</evidence>
<dbReference type="GO" id="GO:0046872">
    <property type="term" value="F:metal ion binding"/>
    <property type="evidence" value="ECO:0007669"/>
    <property type="project" value="UniProtKB-KW"/>
</dbReference>
<dbReference type="AlphaFoldDB" id="A0ABD5R128"/>
<feature type="region of interest" description="Disordered" evidence="9">
    <location>
        <begin position="251"/>
        <end position="334"/>
    </location>
</feature>
<evidence type="ECO:0000256" key="2">
    <source>
        <dbReference type="ARBA" id="ARBA00011032"/>
    </source>
</evidence>
<comment type="caution">
    <text evidence="11">The sequence shown here is derived from an EMBL/GenBank/DDBJ whole genome shotgun (WGS) entry which is preliminary data.</text>
</comment>
<dbReference type="InterPro" id="IPR013984">
    <property type="entry name" value="Ald_Fedxn_OxRdtase_dom2"/>
</dbReference>
<sequence length="648" mass="67011">MDPPDRILRVDLSTRRVDSEPVPEEWLATYVGGKGLGARYLYAAGGGIDPESPANPLAFMTGPLTGYTPGEQRYAAITKSPLTGAFLDSYGGGTVPARLAGSLGSHLGVIVTGAADEPVALSLSDGEATVEPAGDLWGLDTVETDDQFPDAAVACIGPAGENGVRYATIASDGGDHHAGRGGAGAVMGSKRLKAVVARDPPPEPSGRLAALRAREEAAFADSDAGRWLAAGDTLETVDFANEAGVLPTRGWQESRFDGAEGIGIERAAERATGREREGDPVPGGFRIPAADVDDAEGGGDRDGETVEETAENGTDGDDDGRGASGNAVGGDSVPRGATPIVLGAGLGIDDFDAVAALGGVCDRLGMDVISAGNAVAWAVRAGDEGLIDREVAFGDEAAARSTIEEIAGRETPLGDALADGVAAAASRFGGGDLIPTVKGMELSSYDPRGATSMALAYATSDRGACHRRARPVEVDAMAPRSREPEEVAAAVAAEQDRRAALWCLIGDDFLEDVFDPAVAAEWLAARGYDHDPADLAALGERVWTLTRLYNVREGFDRDDDALPPAIAGAGRDAGSDEGGGESGGGDEDDSERSDALDPEAFDELLDRYYAVREWDENGRPTDSLLDRLGLARLVDEEAAADTTTTETE</sequence>
<dbReference type="GO" id="GO:0016491">
    <property type="term" value="F:oxidoreductase activity"/>
    <property type="evidence" value="ECO:0007669"/>
    <property type="project" value="UniProtKB-KW"/>
</dbReference>
<evidence type="ECO:0000259" key="10">
    <source>
        <dbReference type="SMART" id="SM00790"/>
    </source>
</evidence>
<evidence type="ECO:0000256" key="8">
    <source>
        <dbReference type="ARBA" id="ARBA00049934"/>
    </source>
</evidence>
<feature type="compositionally biased region" description="Acidic residues" evidence="9">
    <location>
        <begin position="305"/>
        <end position="318"/>
    </location>
</feature>
<accession>A0ABD5R128</accession>
<proteinExistence type="inferred from homology"/>
<protein>
    <submittedName>
        <fullName evidence="11">Aldehyde ferredoxin oxidoreductase family protein</fullName>
    </submittedName>
</protein>
<evidence type="ECO:0000256" key="6">
    <source>
        <dbReference type="ARBA" id="ARBA00023004"/>
    </source>
</evidence>
<comment type="similarity">
    <text evidence="2">Belongs to the AOR/FOR family.</text>
</comment>
<evidence type="ECO:0000313" key="11">
    <source>
        <dbReference type="EMBL" id="MFC5278601.1"/>
    </source>
</evidence>
<gene>
    <name evidence="11" type="ORF">ACFPM1_07510</name>
</gene>
<keyword evidence="12" id="KW-1185">Reference proteome</keyword>
<dbReference type="PANTHER" id="PTHR30038">
    <property type="entry name" value="ALDEHYDE FERREDOXIN OXIDOREDUCTASE"/>
    <property type="match status" value="1"/>
</dbReference>